<evidence type="ECO:0000256" key="2">
    <source>
        <dbReference type="ARBA" id="ARBA00022679"/>
    </source>
</evidence>
<dbReference type="InterPro" id="IPR011910">
    <property type="entry name" value="RfaF"/>
</dbReference>
<dbReference type="GO" id="GO:0009244">
    <property type="term" value="P:lipopolysaccharide core region biosynthetic process"/>
    <property type="evidence" value="ECO:0007669"/>
    <property type="project" value="TreeGrafter"/>
</dbReference>
<dbReference type="AlphaFoldDB" id="A0A3B0VBJ8"/>
<gene>
    <name evidence="6" type="ORF">MNBD_DELTA04-903</name>
</gene>
<dbReference type="CDD" id="cd03789">
    <property type="entry name" value="GT9_LPS_heptosyltransferase"/>
    <property type="match status" value="1"/>
</dbReference>
<dbReference type="GO" id="GO:0008713">
    <property type="term" value="F:ADP-heptose-lipopolysaccharide heptosyltransferase activity"/>
    <property type="evidence" value="ECO:0007669"/>
    <property type="project" value="UniProtKB-EC"/>
</dbReference>
<sequence>MRSSLPGDLKKILIRSTNWIGDAIMTTPAVRTVRRNFPEAEITLLAMPWVADVFRASPDIDRILHYEKDGRHHGLTGRMRLARDLKQEHFEAAVLLQNAFEAALITSLARIPVRAGYTTDGRGLLLTHGVKKQADIGRRHQVHYYQEMLRGLGLRPGPDELELVLPDEASRWAGKFLQEKGLEPGALIIGLNPGAAYGPAKRWPSNKFAALAAELCRKTEALVLIFGTEADRAVAERIGIEAAAGARIVNLAGRTSLSQAMALIGRCTVFVTNDSGLMHVSAALHTRTVAIFGSTDPVATGPASDHAMVVRTEIACSPCLKTHCPKQHFQCMEKIRVEDVLAAVHEHLGGRTGAEG</sequence>
<evidence type="ECO:0000256" key="5">
    <source>
        <dbReference type="ARBA" id="ARBA00047503"/>
    </source>
</evidence>
<dbReference type="NCBIfam" id="TIGR02195">
    <property type="entry name" value="heptsyl_trn_II"/>
    <property type="match status" value="1"/>
</dbReference>
<reference evidence="6" key="1">
    <citation type="submission" date="2018-06" db="EMBL/GenBank/DDBJ databases">
        <authorList>
            <person name="Zhirakovskaya E."/>
        </authorList>
    </citation>
    <scope>NUCLEOTIDE SEQUENCE</scope>
</reference>
<dbReference type="PANTHER" id="PTHR30160">
    <property type="entry name" value="TETRAACYLDISACCHARIDE 4'-KINASE-RELATED"/>
    <property type="match status" value="1"/>
</dbReference>
<dbReference type="GO" id="GO:0005829">
    <property type="term" value="C:cytosol"/>
    <property type="evidence" value="ECO:0007669"/>
    <property type="project" value="TreeGrafter"/>
</dbReference>
<dbReference type="Pfam" id="PF01075">
    <property type="entry name" value="Glyco_transf_9"/>
    <property type="match status" value="1"/>
</dbReference>
<name>A0A3B0VBJ8_9ZZZZ</name>
<evidence type="ECO:0000256" key="1">
    <source>
        <dbReference type="ARBA" id="ARBA00022676"/>
    </source>
</evidence>
<proteinExistence type="inferred from homology"/>
<comment type="similarity">
    <text evidence="3">Belongs to the glycosyltransferase 9 family.</text>
</comment>
<accession>A0A3B0VBJ8</accession>
<evidence type="ECO:0000256" key="3">
    <source>
        <dbReference type="ARBA" id="ARBA00043995"/>
    </source>
</evidence>
<dbReference type="EMBL" id="UOEY01000022">
    <property type="protein sequence ID" value="VAW36252.1"/>
    <property type="molecule type" value="Genomic_DNA"/>
</dbReference>
<dbReference type="EC" id="2.4.99.24" evidence="4"/>
<evidence type="ECO:0000313" key="6">
    <source>
        <dbReference type="EMBL" id="VAW36252.1"/>
    </source>
</evidence>
<organism evidence="6">
    <name type="scientific">hydrothermal vent metagenome</name>
    <dbReference type="NCBI Taxonomy" id="652676"/>
    <lineage>
        <taxon>unclassified sequences</taxon>
        <taxon>metagenomes</taxon>
        <taxon>ecological metagenomes</taxon>
    </lineage>
</organism>
<evidence type="ECO:0000256" key="4">
    <source>
        <dbReference type="ARBA" id="ARBA00044042"/>
    </source>
</evidence>
<dbReference type="InterPro" id="IPR002201">
    <property type="entry name" value="Glyco_trans_9"/>
</dbReference>
<keyword evidence="1" id="KW-0328">Glycosyltransferase</keyword>
<keyword evidence="2 6" id="KW-0808">Transferase</keyword>
<dbReference type="Gene3D" id="3.40.50.2000">
    <property type="entry name" value="Glycogen Phosphorylase B"/>
    <property type="match status" value="2"/>
</dbReference>
<comment type="catalytic activity">
    <reaction evidence="5">
        <text>an L-alpha-D-Hep-(1-&gt;5)-[alpha-Kdo-(2-&gt;4)]-alpha-Kdo-(2-&gt;6)-lipid A + ADP-L-glycero-beta-D-manno-heptose = an L-alpha-D-Hep-(1-&gt;3)-L-alpha-D-Hep-(1-&gt;5)-[alpha-Kdo-(2-&gt;4)]-alpha-Kdo-(2-&gt;6)-lipid A + ADP + H(+)</text>
        <dbReference type="Rhea" id="RHEA:74071"/>
        <dbReference type="ChEBI" id="CHEBI:15378"/>
        <dbReference type="ChEBI" id="CHEBI:61506"/>
        <dbReference type="ChEBI" id="CHEBI:193068"/>
        <dbReference type="ChEBI" id="CHEBI:193069"/>
        <dbReference type="ChEBI" id="CHEBI:456216"/>
        <dbReference type="EC" id="2.4.99.24"/>
    </reaction>
</comment>
<protein>
    <recommendedName>
        <fullName evidence="4">lipopolysaccharide heptosyltransferase II</fullName>
        <ecNumber evidence="4">2.4.99.24</ecNumber>
    </recommendedName>
</protein>
<dbReference type="SUPFAM" id="SSF53756">
    <property type="entry name" value="UDP-Glycosyltransferase/glycogen phosphorylase"/>
    <property type="match status" value="1"/>
</dbReference>
<dbReference type="InterPro" id="IPR051199">
    <property type="entry name" value="LPS_LOS_Heptosyltrfase"/>
</dbReference>
<dbReference type="FunFam" id="3.40.50.2000:FF:000023">
    <property type="entry name" value="ADP-heptose--LPS heptosyltransferase II"/>
    <property type="match status" value="1"/>
</dbReference>
<dbReference type="PANTHER" id="PTHR30160:SF7">
    <property type="entry name" value="ADP-HEPTOSE--LPS HEPTOSYLTRANSFERASE 2"/>
    <property type="match status" value="1"/>
</dbReference>